<dbReference type="Gene3D" id="2.60.120.430">
    <property type="entry name" value="Galactose-binding lectin"/>
    <property type="match status" value="1"/>
</dbReference>
<dbReference type="InterPro" id="IPR008979">
    <property type="entry name" value="Galactose-bd-like_sf"/>
</dbReference>
<dbReference type="PANTHER" id="PTHR13194:SF19">
    <property type="entry name" value="NAD(P)-BINDING ROSSMANN-FOLD SUPERFAMILY PROTEIN"/>
    <property type="match status" value="1"/>
</dbReference>
<evidence type="ECO:0000313" key="3">
    <source>
        <dbReference type="EMBL" id="SEA28051.1"/>
    </source>
</evidence>
<evidence type="ECO:0000259" key="2">
    <source>
        <dbReference type="Pfam" id="PF08547"/>
    </source>
</evidence>
<dbReference type="PANTHER" id="PTHR13194">
    <property type="entry name" value="COMPLEX I INTERMEDIATE-ASSOCIATED PROTEIN 30"/>
    <property type="match status" value="1"/>
</dbReference>
<comment type="similarity">
    <text evidence="1">Belongs to the CIA30 family.</text>
</comment>
<dbReference type="Proteomes" id="UP000198820">
    <property type="component" value="Unassembled WGS sequence"/>
</dbReference>
<protein>
    <submittedName>
        <fullName evidence="3">Complex I intermediate-associated protein 30 (CIA30)</fullName>
    </submittedName>
</protein>
<reference evidence="3 4" key="1">
    <citation type="submission" date="2016-10" db="EMBL/GenBank/DDBJ databases">
        <authorList>
            <person name="de Groot N.N."/>
        </authorList>
    </citation>
    <scope>NUCLEOTIDE SEQUENCE [LARGE SCALE GENOMIC DNA]</scope>
    <source>
        <strain evidence="3 4">DSM 23581</strain>
    </source>
</reference>
<dbReference type="AlphaFoldDB" id="A0A1H3ZX87"/>
<evidence type="ECO:0000256" key="1">
    <source>
        <dbReference type="ARBA" id="ARBA00007884"/>
    </source>
</evidence>
<dbReference type="STRING" id="908615.SAMN05421540_104234"/>
<dbReference type="EMBL" id="FNQF01000004">
    <property type="protein sequence ID" value="SEA28051.1"/>
    <property type="molecule type" value="Genomic_DNA"/>
</dbReference>
<dbReference type="InterPro" id="IPR039131">
    <property type="entry name" value="NDUFAF1"/>
</dbReference>
<dbReference type="Pfam" id="PF08547">
    <property type="entry name" value="CIA30"/>
    <property type="match status" value="1"/>
</dbReference>
<keyword evidence="4" id="KW-1185">Reference proteome</keyword>
<evidence type="ECO:0000313" key="4">
    <source>
        <dbReference type="Proteomes" id="UP000198820"/>
    </source>
</evidence>
<dbReference type="SUPFAM" id="SSF49785">
    <property type="entry name" value="Galactose-binding domain-like"/>
    <property type="match status" value="1"/>
</dbReference>
<feature type="domain" description="NADH:ubiquinone oxidoreductase intermediate-associated protein 30" evidence="2">
    <location>
        <begin position="11"/>
        <end position="161"/>
    </location>
</feature>
<dbReference type="InterPro" id="IPR013857">
    <property type="entry name" value="NADH-UbQ_OxRdtase-assoc_prot30"/>
</dbReference>
<organism evidence="3 4">
    <name type="scientific">Psychroflexus halocasei</name>
    <dbReference type="NCBI Taxonomy" id="908615"/>
    <lineage>
        <taxon>Bacteria</taxon>
        <taxon>Pseudomonadati</taxon>
        <taxon>Bacteroidota</taxon>
        <taxon>Flavobacteriia</taxon>
        <taxon>Flavobacteriales</taxon>
        <taxon>Flavobacteriaceae</taxon>
        <taxon>Psychroflexus</taxon>
    </lineage>
</organism>
<dbReference type="RefSeq" id="WP_093242041.1">
    <property type="nucleotide sequence ID" value="NZ_FNQF01000004.1"/>
</dbReference>
<gene>
    <name evidence="3" type="ORF">SAMN05421540_104234</name>
</gene>
<proteinExistence type="inferred from homology"/>
<accession>A0A1H3ZX87</accession>
<name>A0A1H3ZX87_9FLAO</name>
<sequence>MENSTETELIFKFSEEAHLKNWKIVDDAVMGGKSSSEIKLDEQGNGLFAGQVSLKNNGGFSSVRHRFSKKNIEEYTHLIIELKGDKKEYQLRIRKNSDDQHVYKTHFKTSGYWEVIKIPFHEMSPTFRGQKLDMANFSGEHLEEIGFLIANKKEENFQLIIKKIELG</sequence>